<keyword evidence="3" id="KW-1185">Reference proteome</keyword>
<sequence length="345" mass="38189">MGWGIVLVTGALVWLSASRSAEPGQALLGVLSVPVAGYGWTQLRRVRRPFRLRIDAHGLTLHDAMLSWEQIRAVSLWHEKAADSDTTPPPPRLLLWTVPGVTLPRRQDRSLDAWNRYTLVNCADLDQSVGRLTAALAEYAGDRFETAPRAVRPPIPVTVAGPELSVPGGERSFTADLGDGRRTRVRTVWALSFSALFVSVYLYVIFNHDRLDGESGIGIPITVSMLGTLICWIQVRFAYVRWRKPMELRIGATGIGMREVAGEERFFRWAQIATVTVGRQPRGLDPHPSLTVWVLPGAHASAHPEHLMDGHRAYVLDRIDRLPGGAEAVVPVLRAYAGERYVETA</sequence>
<keyword evidence="1" id="KW-0472">Membrane</keyword>
<evidence type="ECO:0000313" key="2">
    <source>
        <dbReference type="EMBL" id="SNT45941.1"/>
    </source>
</evidence>
<evidence type="ECO:0000313" key="3">
    <source>
        <dbReference type="Proteomes" id="UP000198280"/>
    </source>
</evidence>
<keyword evidence="1" id="KW-0812">Transmembrane</keyword>
<organism evidence="2 3">
    <name type="scientific">Actinacidiphila glaucinigra</name>
    <dbReference type="NCBI Taxonomy" id="235986"/>
    <lineage>
        <taxon>Bacteria</taxon>
        <taxon>Bacillati</taxon>
        <taxon>Actinomycetota</taxon>
        <taxon>Actinomycetes</taxon>
        <taxon>Kitasatosporales</taxon>
        <taxon>Streptomycetaceae</taxon>
        <taxon>Actinacidiphila</taxon>
    </lineage>
</organism>
<proteinExistence type="predicted"/>
<feature type="transmembrane region" description="Helical" evidence="1">
    <location>
        <begin position="218"/>
        <end position="239"/>
    </location>
</feature>
<dbReference type="Proteomes" id="UP000198280">
    <property type="component" value="Unassembled WGS sequence"/>
</dbReference>
<name>A0A239MT78_9ACTN</name>
<reference evidence="2 3" key="1">
    <citation type="submission" date="2017-06" db="EMBL/GenBank/DDBJ databases">
        <authorList>
            <person name="Kim H.J."/>
            <person name="Triplett B.A."/>
        </authorList>
    </citation>
    <scope>NUCLEOTIDE SEQUENCE [LARGE SCALE GENOMIC DNA]</scope>
    <source>
        <strain evidence="2 3">CGMCC 4.1858</strain>
    </source>
</reference>
<evidence type="ECO:0000256" key="1">
    <source>
        <dbReference type="SAM" id="Phobius"/>
    </source>
</evidence>
<feature type="transmembrane region" description="Helical" evidence="1">
    <location>
        <begin position="30"/>
        <end position="46"/>
    </location>
</feature>
<protein>
    <recommendedName>
        <fullName evidence="4">PH domain-containing protein</fullName>
    </recommendedName>
</protein>
<dbReference type="AlphaFoldDB" id="A0A239MT78"/>
<dbReference type="EMBL" id="FZOF01000027">
    <property type="protein sequence ID" value="SNT45941.1"/>
    <property type="molecule type" value="Genomic_DNA"/>
</dbReference>
<feature type="transmembrane region" description="Helical" evidence="1">
    <location>
        <begin position="188"/>
        <end position="206"/>
    </location>
</feature>
<accession>A0A239MT78</accession>
<evidence type="ECO:0008006" key="4">
    <source>
        <dbReference type="Google" id="ProtNLM"/>
    </source>
</evidence>
<keyword evidence="1" id="KW-1133">Transmembrane helix</keyword>
<gene>
    <name evidence="2" type="ORF">SAMN05216252_12756</name>
</gene>